<protein>
    <recommendedName>
        <fullName evidence="11">SH2 domain-containing protein</fullName>
    </recommendedName>
</protein>
<dbReference type="InterPro" id="IPR011992">
    <property type="entry name" value="EF-hand-dom_pair"/>
</dbReference>
<dbReference type="GO" id="GO:0035591">
    <property type="term" value="F:signaling adaptor activity"/>
    <property type="evidence" value="ECO:0007669"/>
    <property type="project" value="TreeGrafter"/>
</dbReference>
<dbReference type="PANTHER" id="PTHR19969">
    <property type="entry name" value="SH2-SH3 ADAPTOR PROTEIN-RELATED"/>
    <property type="match status" value="1"/>
</dbReference>
<dbReference type="SUPFAM" id="SSF55550">
    <property type="entry name" value="SH2 domain"/>
    <property type="match status" value="2"/>
</dbReference>
<feature type="domain" description="SH2" evidence="6">
    <location>
        <begin position="857"/>
        <end position="938"/>
    </location>
</feature>
<dbReference type="SUPFAM" id="SSF47473">
    <property type="entry name" value="EF-hand"/>
    <property type="match status" value="1"/>
</dbReference>
<feature type="region of interest" description="Disordered" evidence="5">
    <location>
        <begin position="748"/>
        <end position="771"/>
    </location>
</feature>
<evidence type="ECO:0000256" key="2">
    <source>
        <dbReference type="ARBA" id="ARBA00022837"/>
    </source>
</evidence>
<dbReference type="STRING" id="1890364.A0A2P6N978"/>
<accession>A0A2P6N978</accession>
<comment type="caution">
    <text evidence="9">The sequence shown here is derived from an EMBL/GenBank/DDBJ whole genome shotgun (WGS) entry which is preliminary data.</text>
</comment>
<evidence type="ECO:0000256" key="4">
    <source>
        <dbReference type="PROSITE-ProRule" id="PRU00191"/>
    </source>
</evidence>
<dbReference type="PROSITE" id="PS50186">
    <property type="entry name" value="DEP"/>
    <property type="match status" value="1"/>
</dbReference>
<evidence type="ECO:0000313" key="9">
    <source>
        <dbReference type="EMBL" id="PRP80490.1"/>
    </source>
</evidence>
<dbReference type="InterPro" id="IPR036860">
    <property type="entry name" value="SH2_dom_sf"/>
</dbReference>
<dbReference type="GO" id="GO:0007167">
    <property type="term" value="P:enzyme-linked receptor protein signaling pathway"/>
    <property type="evidence" value="ECO:0007669"/>
    <property type="project" value="TreeGrafter"/>
</dbReference>
<dbReference type="GO" id="GO:0030971">
    <property type="term" value="F:receptor tyrosine kinase binding"/>
    <property type="evidence" value="ECO:0007669"/>
    <property type="project" value="TreeGrafter"/>
</dbReference>
<evidence type="ECO:0000313" key="10">
    <source>
        <dbReference type="Proteomes" id="UP000241769"/>
    </source>
</evidence>
<dbReference type="InterPro" id="IPR051184">
    <property type="entry name" value="Tyrosine-phos_adapter"/>
</dbReference>
<dbReference type="GO" id="GO:0005509">
    <property type="term" value="F:calcium ion binding"/>
    <property type="evidence" value="ECO:0007669"/>
    <property type="project" value="InterPro"/>
</dbReference>
<gene>
    <name evidence="9" type="ORF">PROFUN_11712</name>
</gene>
<dbReference type="InterPro" id="IPR000591">
    <property type="entry name" value="DEP_dom"/>
</dbReference>
<dbReference type="EMBL" id="MDYQ01000147">
    <property type="protein sequence ID" value="PRP80490.1"/>
    <property type="molecule type" value="Genomic_DNA"/>
</dbReference>
<evidence type="ECO:0000256" key="1">
    <source>
        <dbReference type="ARBA" id="ARBA00022723"/>
    </source>
</evidence>
<dbReference type="GO" id="GO:0035556">
    <property type="term" value="P:intracellular signal transduction"/>
    <property type="evidence" value="ECO:0007669"/>
    <property type="project" value="InterPro"/>
</dbReference>
<evidence type="ECO:0000259" key="6">
    <source>
        <dbReference type="PROSITE" id="PS50001"/>
    </source>
</evidence>
<feature type="domain" description="DEP" evidence="7">
    <location>
        <begin position="41"/>
        <end position="78"/>
    </location>
</feature>
<dbReference type="PANTHER" id="PTHR19969:SF5">
    <property type="entry name" value="CRK-LIKE PROTEIN"/>
    <property type="match status" value="1"/>
</dbReference>
<dbReference type="Proteomes" id="UP000241769">
    <property type="component" value="Unassembled WGS sequence"/>
</dbReference>
<dbReference type="PRINTS" id="PR00401">
    <property type="entry name" value="SH2DOMAIN"/>
</dbReference>
<dbReference type="Gene3D" id="1.10.238.10">
    <property type="entry name" value="EF-hand"/>
    <property type="match status" value="1"/>
</dbReference>
<keyword evidence="1" id="KW-0479">Metal-binding</keyword>
<dbReference type="InParanoid" id="A0A2P6N978"/>
<keyword evidence="2" id="KW-0106">Calcium</keyword>
<dbReference type="InterPro" id="IPR000980">
    <property type="entry name" value="SH2"/>
</dbReference>
<organism evidence="9 10">
    <name type="scientific">Planoprotostelium fungivorum</name>
    <dbReference type="NCBI Taxonomy" id="1890364"/>
    <lineage>
        <taxon>Eukaryota</taxon>
        <taxon>Amoebozoa</taxon>
        <taxon>Evosea</taxon>
        <taxon>Variosea</taxon>
        <taxon>Cavosteliida</taxon>
        <taxon>Cavosteliaceae</taxon>
        <taxon>Planoprotostelium</taxon>
    </lineage>
</organism>
<evidence type="ECO:0000259" key="8">
    <source>
        <dbReference type="PROSITE" id="PS51506"/>
    </source>
</evidence>
<evidence type="ECO:0000256" key="5">
    <source>
        <dbReference type="SAM" id="MobiDB-lite"/>
    </source>
</evidence>
<dbReference type="SUPFAM" id="SSF50978">
    <property type="entry name" value="WD40 repeat-like"/>
    <property type="match status" value="1"/>
</dbReference>
<name>A0A2P6N978_9EUKA</name>
<dbReference type="InterPro" id="IPR036322">
    <property type="entry name" value="WD40_repeat_dom_sf"/>
</dbReference>
<feature type="domain" description="Cbl-PTB" evidence="8">
    <location>
        <begin position="617"/>
        <end position="939"/>
    </location>
</feature>
<dbReference type="InterPro" id="IPR024159">
    <property type="entry name" value="Cbl_PTB"/>
</dbReference>
<dbReference type="Gene3D" id="3.30.505.10">
    <property type="entry name" value="SH2 domain"/>
    <property type="match status" value="2"/>
</dbReference>
<evidence type="ECO:0008006" key="11">
    <source>
        <dbReference type="Google" id="ProtNLM"/>
    </source>
</evidence>
<dbReference type="InterPro" id="IPR036390">
    <property type="entry name" value="WH_DNA-bd_sf"/>
</dbReference>
<keyword evidence="3 4" id="KW-0727">SH2 domain</keyword>
<dbReference type="GO" id="GO:0001784">
    <property type="term" value="F:phosphotyrosine residue binding"/>
    <property type="evidence" value="ECO:0007669"/>
    <property type="project" value="InterPro"/>
</dbReference>
<proteinExistence type="predicted"/>
<dbReference type="GO" id="GO:0016477">
    <property type="term" value="P:cell migration"/>
    <property type="evidence" value="ECO:0007669"/>
    <property type="project" value="TreeGrafter"/>
</dbReference>
<dbReference type="CDD" id="cd00173">
    <property type="entry name" value="SH2"/>
    <property type="match status" value="2"/>
</dbReference>
<dbReference type="PROSITE" id="PS50001">
    <property type="entry name" value="SH2"/>
    <property type="match status" value="2"/>
</dbReference>
<dbReference type="SUPFAM" id="SSF46785">
    <property type="entry name" value="Winged helix' DNA-binding domain"/>
    <property type="match status" value="1"/>
</dbReference>
<dbReference type="OrthoDB" id="10003345at2759"/>
<evidence type="ECO:0000256" key="3">
    <source>
        <dbReference type="ARBA" id="ARBA00022999"/>
    </source>
</evidence>
<dbReference type="Pfam" id="PF02761">
    <property type="entry name" value="Cbl_N2"/>
    <property type="match status" value="1"/>
</dbReference>
<dbReference type="AlphaFoldDB" id="A0A2P6N978"/>
<sequence length="1114" mass="128300">MSQFREDYMTTEWLTRVYNRMIKEPPDGLETRSKLFGFGRKTVQGSHLIDWIHRNTPEIRRREQATFIAKILQKLGIIEVNGGAEIKDEEACILRIKPLPLEPEMTKTLDKYYPSYSKRVFDKVTLPSAHALPSTSHKSTQRTFTEEGYLITEYEHYGGYMISNLDPPSPASPSHLIVYNSSPVCNKQLKHPYVLTVHLDNSIQIYNVQGKHSRVYRNWDYTEETNIKAIRQVYFHSKTEQIVLLHSDSVHWCKIQNASGISFKEHLMKMDPEGNVEYREHSDSKSEVPTEPYAKMRKKFDLQQYVHPGGEDIRFEAHLSSFARKCEQTNDMQFILVWRKGFQVDFMEISIADSGQVVNLNPGSSAEEMKGYSVETEEDIVAQKNHGDIMVICHASKITIHNLVAGSKIRDVLHLSVNIETIFMDQMFLYIGDSRGVAYVCRSSDGEKMGEFHHNENSRPTISQRLTDSTSEAFDNGTRWVELRKGRWLFIATQDSSMHIFDFSDLSNMQTVNTQPRSRICSPLITYKYPHPVTLDSFCVSPIKYHRTWMIFVDFDENSRRHKEDSQLPWIQEERKKSLLVRWVPPLPRGITECNWLYESPVLGTIFTMAENIHTLLLDVSTAYSEDVTDYLSVLEDVLNTVTHPSMKNTDHIRAQKLSQELDHYYMKINQLEPPVLMKYLVHNRLRRKFLDISLSVHELNMKLRNAYHLDEYASVVSPCFKSGSQVRLVWQESMGTITTRMEGINYDTKEGDRLSPKRSKKKKSKGDQDLSSEIPNRFWNREFGENPMVKWDLFLERFNQVLPQALQTNEERVIRHILDNSESGFVSARQFEYFMKGFGPIEQCYDNLRTVMGKQWFQGFLSSREAHLLLFCEDPGTFLVRFSNSRPGSFAIAFRTASTVHHILVHSIQPMGCTVYEEIGGIQRMFKNVNEIVEYYKSYLKKAYSSGLAKERWFQGDLTSREAEELLQNSEIGSFLVRFSKTGDLAASYVGGGGRTTHTKIVTQEDGCYGITLQNGVYTVFPTIEEMIADCERSGLFTKPIKNLSSIFVLDRPALGSVGERTKHEEKQDECIYDVPAAGAPSGSKGASSEFVDYEGMKYVLFTGREKEKKNGR</sequence>
<dbReference type="InterPro" id="IPR014741">
    <property type="entry name" value="Adaptor_Cbl_EF_hand-like"/>
</dbReference>
<keyword evidence="10" id="KW-1185">Reference proteome</keyword>
<dbReference type="Pfam" id="PF00017">
    <property type="entry name" value="SH2"/>
    <property type="match status" value="2"/>
</dbReference>
<dbReference type="PROSITE" id="PS51506">
    <property type="entry name" value="CBL_PTB"/>
    <property type="match status" value="1"/>
</dbReference>
<dbReference type="SMART" id="SM00252">
    <property type="entry name" value="SH2"/>
    <property type="match status" value="2"/>
</dbReference>
<dbReference type="GO" id="GO:0005737">
    <property type="term" value="C:cytoplasm"/>
    <property type="evidence" value="ECO:0007669"/>
    <property type="project" value="TreeGrafter"/>
</dbReference>
<feature type="domain" description="SH2" evidence="6">
    <location>
        <begin position="954"/>
        <end position="1055"/>
    </location>
</feature>
<reference evidence="9 10" key="1">
    <citation type="journal article" date="2018" name="Genome Biol. Evol.">
        <title>Multiple Roots of Fruiting Body Formation in Amoebozoa.</title>
        <authorList>
            <person name="Hillmann F."/>
            <person name="Forbes G."/>
            <person name="Novohradska S."/>
            <person name="Ferling I."/>
            <person name="Riege K."/>
            <person name="Groth M."/>
            <person name="Westermann M."/>
            <person name="Marz M."/>
            <person name="Spaller T."/>
            <person name="Winckler T."/>
            <person name="Schaap P."/>
            <person name="Glockner G."/>
        </authorList>
    </citation>
    <scope>NUCLEOTIDE SEQUENCE [LARGE SCALE GENOMIC DNA]</scope>
    <source>
        <strain evidence="9 10">Jena</strain>
    </source>
</reference>
<evidence type="ECO:0000259" key="7">
    <source>
        <dbReference type="PROSITE" id="PS50186"/>
    </source>
</evidence>